<comment type="caution">
    <text evidence="3">The sequence shown here is derived from an EMBL/GenBank/DDBJ whole genome shotgun (WGS) entry which is preliminary data.</text>
</comment>
<accession>A0ABY1T4K3</accession>
<organism evidence="3 4">
    <name type="scientific">Pseudomonas delhiensis</name>
    <dbReference type="NCBI Taxonomy" id="366289"/>
    <lineage>
        <taxon>Bacteria</taxon>
        <taxon>Pseudomonadati</taxon>
        <taxon>Pseudomonadota</taxon>
        <taxon>Gammaproteobacteria</taxon>
        <taxon>Pseudomonadales</taxon>
        <taxon>Pseudomonadaceae</taxon>
        <taxon>Pseudomonas</taxon>
    </lineage>
</organism>
<dbReference type="RefSeq" id="WP_141137714.1">
    <property type="nucleotide sequence ID" value="NZ_FZPC01000074.1"/>
</dbReference>
<evidence type="ECO:0000313" key="4">
    <source>
        <dbReference type="Proteomes" id="UP000198309"/>
    </source>
</evidence>
<protein>
    <submittedName>
        <fullName evidence="3">RHS repeat-associated core domain-containing protein</fullName>
    </submittedName>
</protein>
<evidence type="ECO:0000313" key="3">
    <source>
        <dbReference type="EMBL" id="SNT57225.1"/>
    </source>
</evidence>
<dbReference type="InterPro" id="IPR056823">
    <property type="entry name" value="TEN-like_YD-shell"/>
</dbReference>
<feature type="non-terminal residue" evidence="3">
    <location>
        <position position="1"/>
    </location>
</feature>
<keyword evidence="1" id="KW-0677">Repeat</keyword>
<dbReference type="Pfam" id="PF05593">
    <property type="entry name" value="RHS_repeat"/>
    <property type="match status" value="1"/>
</dbReference>
<dbReference type="NCBIfam" id="TIGR01643">
    <property type="entry name" value="YD_repeat_2x"/>
    <property type="match status" value="6"/>
</dbReference>
<evidence type="ECO:0000256" key="1">
    <source>
        <dbReference type="ARBA" id="ARBA00022737"/>
    </source>
</evidence>
<sequence>DAQGNRTAQRLKDASGSLVRQQQWVYDELGRLLRAVGAAGQTHSYRYDLNDNPTGQTNPRQYGSAQAFDALDRLVSHTDALDGVTALAYDAQDNLTQVRDPRGVTTRYRYDGLGNLTQRISPDSGTTHFEYDAAGNIVRQTDARGVVVEFSYDALNRLTERRYPATPAFDVRYRYDDSADGNHGIGRLTAIEDGSGRLAYGYDARGNLVRQARSLSVNGKVLEEALSFQYDDADRLVAIGYPSGYTLGYPRNAGGQASSVSLAVGNHEPTALASGIGYLPFGPLQRLTWANGISLAREYDRDYRLVRQNTGPWQSDYRHDANGNIIQLAHSLWGILDYQYDPLDRLTTERSGEAERRYGYDAVGNRTGKSVTRLADGQALEDSYRYAGDSNRLTALNGHAVTSDATGNLLQDRASRLLGYDAQGRLANVRIDGQEVAQYRYNAHGQRVAKLTTQGFTTYLYGPDGQLLGEAAYENGQLRREQHYLWLDSLPLATLSTPYDAQGHPGDTRVLYLHSDHLDTPRLASDDDQRLVWQWQSDAFGNGLPSSPDNTVVNLRFPGQYYDAESGLHYNYFRDYDPQTGRYVE</sequence>
<feature type="domain" description="Teneurin-like YD-shell" evidence="2">
    <location>
        <begin position="23"/>
        <end position="162"/>
    </location>
</feature>
<name>A0ABY1T4K3_9PSED</name>
<reference evidence="3 4" key="1">
    <citation type="submission" date="2017-06" db="EMBL/GenBank/DDBJ databases">
        <authorList>
            <person name="Varghese N."/>
            <person name="Submissions S."/>
        </authorList>
    </citation>
    <scope>NUCLEOTIDE SEQUENCE [LARGE SCALE GENOMIC DNA]</scope>
    <source>
        <strain evidence="3 4">RLD-1</strain>
    </source>
</reference>
<dbReference type="Gene3D" id="2.180.10.10">
    <property type="entry name" value="RHS repeat-associated core"/>
    <property type="match status" value="1"/>
</dbReference>
<dbReference type="Proteomes" id="UP000198309">
    <property type="component" value="Unassembled WGS sequence"/>
</dbReference>
<dbReference type="EMBL" id="FZPC01000074">
    <property type="protein sequence ID" value="SNT57225.1"/>
    <property type="molecule type" value="Genomic_DNA"/>
</dbReference>
<feature type="non-terminal residue" evidence="3">
    <location>
        <position position="585"/>
    </location>
</feature>
<gene>
    <name evidence="3" type="ORF">SAMN06295949_1741</name>
</gene>
<dbReference type="InterPro" id="IPR050708">
    <property type="entry name" value="T6SS_VgrG/RHS"/>
</dbReference>
<keyword evidence="4" id="KW-1185">Reference proteome</keyword>
<dbReference type="NCBIfam" id="TIGR03696">
    <property type="entry name" value="Rhs_assc_core"/>
    <property type="match status" value="1"/>
</dbReference>
<dbReference type="InterPro" id="IPR006530">
    <property type="entry name" value="YD"/>
</dbReference>
<dbReference type="Pfam" id="PF25023">
    <property type="entry name" value="TEN_YD-shell"/>
    <property type="match status" value="2"/>
</dbReference>
<evidence type="ECO:0000259" key="2">
    <source>
        <dbReference type="Pfam" id="PF25023"/>
    </source>
</evidence>
<dbReference type="InterPro" id="IPR022385">
    <property type="entry name" value="Rhs_assc_core"/>
</dbReference>
<dbReference type="InterPro" id="IPR031325">
    <property type="entry name" value="RHS_repeat"/>
</dbReference>
<feature type="domain" description="Teneurin-like YD-shell" evidence="2">
    <location>
        <begin position="336"/>
        <end position="584"/>
    </location>
</feature>
<dbReference type="PANTHER" id="PTHR32305:SF15">
    <property type="entry name" value="PROTEIN RHSA-RELATED"/>
    <property type="match status" value="1"/>
</dbReference>
<dbReference type="PANTHER" id="PTHR32305">
    <property type="match status" value="1"/>
</dbReference>
<proteinExistence type="predicted"/>